<gene>
    <name evidence="5" type="ORF">CAL13_14440</name>
</gene>
<comment type="similarity">
    <text evidence="1">Belongs to the leucine-binding protein family.</text>
</comment>
<evidence type="ECO:0000256" key="3">
    <source>
        <dbReference type="SAM" id="MobiDB-lite"/>
    </source>
</evidence>
<keyword evidence="2" id="KW-0732">Signal</keyword>
<feature type="compositionally biased region" description="Low complexity" evidence="3">
    <location>
        <begin position="537"/>
        <end position="548"/>
    </location>
</feature>
<dbReference type="InterPro" id="IPR051010">
    <property type="entry name" value="BCAA_transport"/>
</dbReference>
<accession>A0A1W6Z5U6</accession>
<dbReference type="PANTHER" id="PTHR30483:SF37">
    <property type="entry name" value="ABC TRANSPORTER SUBSTRATE-BINDING PROTEIN"/>
    <property type="match status" value="1"/>
</dbReference>
<sequence>MLACVALPAYAQAGAAAAAETRRTQKSLDEKPLTVGEINTYRALPGFAEPYRRGWALALAQINAEGGVLGRKLAVVSRDDRGQPDEAVRAAQALVARHGAVALFGSYSSEVAMALSRYALDAKVLYLAVAPLTQRLTWQEGNRYTFRLRPAAWMQAAAVAPKALGLRRLRWAVIRQDTESDRATAEAFKGLMRTFQSKTEFVAEQAVAPQTADARAAVQALAAAKPDALFTMLEGKQLAAFLRAAQTQNLFDGMAVVSLFMGDPENLAAIDTPVPDGWIITGYPRDAIDTPEHTAFVQAYRDRYGEPPGAASVLGYVALRSIAEGLRQAGTADREALVSAFPRLKVPTPFGAIEYRNLDHQSTLGTYLGYTGHGGGQLGMERFVYASGTRLQPLDEQIRRLRDTATKSPSGNRDAAAETHGPRRNGTVAESNGAAGRASESSAGANDAGGRANDAAGGANEAAHSAPASATAGHRVPAALPAKQPDTALTARLRAARPAGEDRKGDRDAALPGQGVPARPAAIEAKDGSRGPVEPHGTAAGQTAAPGPRINAVRPDVDTRTDAVPVWPDPVNPGHPPAPDLAR</sequence>
<evidence type="ECO:0000259" key="4">
    <source>
        <dbReference type="Pfam" id="PF13458"/>
    </source>
</evidence>
<dbReference type="PANTHER" id="PTHR30483">
    <property type="entry name" value="LEUCINE-SPECIFIC-BINDING PROTEIN"/>
    <property type="match status" value="1"/>
</dbReference>
<dbReference type="AlphaFoldDB" id="A0A1W6Z5U6"/>
<feature type="compositionally biased region" description="Pro residues" evidence="3">
    <location>
        <begin position="567"/>
        <end position="583"/>
    </location>
</feature>
<feature type="region of interest" description="Disordered" evidence="3">
    <location>
        <begin position="402"/>
        <end position="475"/>
    </location>
</feature>
<feature type="compositionally biased region" description="Low complexity" evidence="3">
    <location>
        <begin position="429"/>
        <end position="473"/>
    </location>
</feature>
<dbReference type="Pfam" id="PF13458">
    <property type="entry name" value="Peripla_BP_6"/>
    <property type="match status" value="1"/>
</dbReference>
<feature type="domain" description="Leucine-binding protein" evidence="4">
    <location>
        <begin position="47"/>
        <end position="367"/>
    </location>
</feature>
<keyword evidence="6" id="KW-1185">Reference proteome</keyword>
<reference evidence="5 6" key="1">
    <citation type="submission" date="2017-05" db="EMBL/GenBank/DDBJ databases">
        <title>Complete and WGS of Bordetella genogroups.</title>
        <authorList>
            <person name="Spilker T."/>
            <person name="LiPuma J."/>
        </authorList>
    </citation>
    <scope>NUCLEOTIDE SEQUENCE [LARGE SCALE GENOMIC DNA]</scope>
    <source>
        <strain evidence="5 6">AU17164</strain>
    </source>
</reference>
<dbReference type="SUPFAM" id="SSF53822">
    <property type="entry name" value="Periplasmic binding protein-like I"/>
    <property type="match status" value="1"/>
</dbReference>
<evidence type="ECO:0000313" key="6">
    <source>
        <dbReference type="Proteomes" id="UP000194139"/>
    </source>
</evidence>
<organism evidence="5 6">
    <name type="scientific">Bordetella genomosp. 9</name>
    <dbReference type="NCBI Taxonomy" id="1416803"/>
    <lineage>
        <taxon>Bacteria</taxon>
        <taxon>Pseudomonadati</taxon>
        <taxon>Pseudomonadota</taxon>
        <taxon>Betaproteobacteria</taxon>
        <taxon>Burkholderiales</taxon>
        <taxon>Alcaligenaceae</taxon>
        <taxon>Bordetella</taxon>
    </lineage>
</organism>
<dbReference type="Gene3D" id="3.40.50.2300">
    <property type="match status" value="2"/>
</dbReference>
<feature type="region of interest" description="Disordered" evidence="3">
    <location>
        <begin position="495"/>
        <end position="583"/>
    </location>
</feature>
<name>A0A1W6Z5U6_9BORD</name>
<evidence type="ECO:0000256" key="1">
    <source>
        <dbReference type="ARBA" id="ARBA00010062"/>
    </source>
</evidence>
<proteinExistence type="inferred from homology"/>
<dbReference type="Proteomes" id="UP000194139">
    <property type="component" value="Chromosome"/>
</dbReference>
<evidence type="ECO:0000313" key="5">
    <source>
        <dbReference type="EMBL" id="ARP88742.1"/>
    </source>
</evidence>
<feature type="compositionally biased region" description="Basic and acidic residues" evidence="3">
    <location>
        <begin position="499"/>
        <end position="509"/>
    </location>
</feature>
<protein>
    <recommendedName>
        <fullName evidence="4">Leucine-binding protein domain-containing protein</fullName>
    </recommendedName>
</protein>
<dbReference type="InterPro" id="IPR028082">
    <property type="entry name" value="Peripla_BP_I"/>
</dbReference>
<dbReference type="InterPro" id="IPR028081">
    <property type="entry name" value="Leu-bd"/>
</dbReference>
<evidence type="ECO:0000256" key="2">
    <source>
        <dbReference type="ARBA" id="ARBA00022729"/>
    </source>
</evidence>
<dbReference type="EMBL" id="CP021109">
    <property type="protein sequence ID" value="ARP88742.1"/>
    <property type="molecule type" value="Genomic_DNA"/>
</dbReference>